<dbReference type="SUPFAM" id="SSF101908">
    <property type="entry name" value="Putative isomerase YbhE"/>
    <property type="match status" value="1"/>
</dbReference>
<proteinExistence type="predicted"/>
<keyword evidence="2" id="KW-1185">Reference proteome</keyword>
<dbReference type="Pfam" id="PF17963">
    <property type="entry name" value="Big_9"/>
    <property type="match status" value="4"/>
</dbReference>
<evidence type="ECO:0000313" key="2">
    <source>
        <dbReference type="Proteomes" id="UP000606935"/>
    </source>
</evidence>
<dbReference type="InterPro" id="IPR010221">
    <property type="entry name" value="VCBS_dom"/>
</dbReference>
<name>A0A917Z7A8_9ALTE</name>
<gene>
    <name evidence="1" type="ORF">GCM10010982_38570</name>
</gene>
<evidence type="ECO:0000313" key="1">
    <source>
        <dbReference type="EMBL" id="GGO74826.1"/>
    </source>
</evidence>
<dbReference type="NCBIfam" id="TIGR01965">
    <property type="entry name" value="VCBS_repeat"/>
    <property type="match status" value="1"/>
</dbReference>
<dbReference type="NCBIfam" id="NF012211">
    <property type="entry name" value="tand_rpt_95"/>
    <property type="match status" value="4"/>
</dbReference>
<evidence type="ECO:0008006" key="3">
    <source>
        <dbReference type="Google" id="ProtNLM"/>
    </source>
</evidence>
<dbReference type="Proteomes" id="UP000606935">
    <property type="component" value="Unassembled WGS sequence"/>
</dbReference>
<dbReference type="AlphaFoldDB" id="A0A917Z7A8"/>
<protein>
    <recommendedName>
        <fullName evidence="3">Tandem-95 repeat protein</fullName>
    </recommendedName>
</protein>
<dbReference type="RefSeq" id="WP_188699119.1">
    <property type="nucleotide sequence ID" value="NZ_BMLS01000009.1"/>
</dbReference>
<reference evidence="1" key="1">
    <citation type="journal article" date="2014" name="Int. J. Syst. Evol. Microbiol.">
        <title>Complete genome sequence of Corynebacterium casei LMG S-19264T (=DSM 44701T), isolated from a smear-ripened cheese.</title>
        <authorList>
            <consortium name="US DOE Joint Genome Institute (JGI-PGF)"/>
            <person name="Walter F."/>
            <person name="Albersmeier A."/>
            <person name="Kalinowski J."/>
            <person name="Ruckert C."/>
        </authorList>
    </citation>
    <scope>NUCLEOTIDE SEQUENCE</scope>
    <source>
        <strain evidence="1">CGMCC 1.7086</strain>
    </source>
</reference>
<dbReference type="Gene3D" id="2.60.40.3440">
    <property type="match status" value="2"/>
</dbReference>
<sequence length="1092" mass="122011">MLTRLSFSGLALGLLIYLSSFAAFTQPLSLIEKSQWGSSTYSKAVSIGDFVFAAASTQIDIFDRTLDVDSSLIGKKNIQRGAMNIEAFNNMLLVSSFQMLQIYSISDEGGLAQIYEFYTGLVSEACFTVRDDGFYLMGIKDETFQVYSIKYLNEEFSVSISKKYEVDNASLDGCSTIEGENGIHYSKLEYSSKLSSYLLREIFIPYDMNEDDFYDRLNYGVYFDGNFNQVRYLTENTLVLFSRNDGELVLVKVENEELIVLDRLRDHALHEGNLAVGDQFFYLVKDYVSVFSIDSLDRIEWVSTNNISGIDAPFSSPMRVEFKGGKLLSASEDFGIFEVTMNGLEIGSVKRFFNQSGSIINAAFVGDRQYVLKNNTIHVVDMFKKGGAVKYFDTTLLDQNNPNVKIYNDRLISLGFHNLSYYSINKDYSLKKLISGIPSCYQFGWAYTPRFFVHNERFYVYCYNSSDAGYKLFGLNIESDDSLYEPPVVIEVDDSTKGEFSRFRHVEFMFDGDVYFAADNPGGESFFLYKLDDLKSSLVKVGDSFNVKLTNPNREAGNAWLSKGRYFISEREKEEQEDGCHNSNLSIYRINEVFGYDEVARFDGGVSHQPFMLGEYLFLFNIKKDCIAYLDVYKVKDNGDLDWSHKQVVDDINLYYYDKISGSENKVLLGNNKFVSAWELNFSPELNDFQISVEEDNQFNWDLERADREGDSIDVEVLVEPNSGSLEFLPEQKSLSYTPNVDFFGTDIMSIKLSDEHGNFHEYQLTVDVLPVNDAPVMSSMTGVTVKNSTLTGQLMASDAEQDTVSFSLFKAPQYGQVTISSEGAFEYTPNNDFVGADYFDVEALDDKGAKSQGRVSIEVKAENLAPSLGITQFTLDEDTAKTFTLDVSNDDGSEVTLLLGDVSGLQGLLELLGEHRIQFTPSADFYGETQATLVLTDKLGASKTETLTFVVQAVDDPPRPQAQSVSAKAGTTHKGQLANQDIDGDTLIYAVLQTTSNGALTLNANGSYSYTPNTGFSGTDKFTYQVSDSNGNTAQSEVQISVAKASTPPPATSSDSSGGGTLSWLLLALLWLSYLHQRRWVTKCYIGTGNS</sequence>
<accession>A0A917Z7A8</accession>
<comment type="caution">
    <text evidence="1">The sequence shown here is derived from an EMBL/GenBank/DDBJ whole genome shotgun (WGS) entry which is preliminary data.</text>
</comment>
<organism evidence="1 2">
    <name type="scientific">Bowmanella pacifica</name>
    <dbReference type="NCBI Taxonomy" id="502051"/>
    <lineage>
        <taxon>Bacteria</taxon>
        <taxon>Pseudomonadati</taxon>
        <taxon>Pseudomonadota</taxon>
        <taxon>Gammaproteobacteria</taxon>
        <taxon>Alteromonadales</taxon>
        <taxon>Alteromonadaceae</taxon>
        <taxon>Bowmanella</taxon>
    </lineage>
</organism>
<reference evidence="1" key="2">
    <citation type="submission" date="2020-09" db="EMBL/GenBank/DDBJ databases">
        <authorList>
            <person name="Sun Q."/>
            <person name="Zhou Y."/>
        </authorList>
    </citation>
    <scope>NUCLEOTIDE SEQUENCE</scope>
    <source>
        <strain evidence="1">CGMCC 1.7086</strain>
    </source>
</reference>
<dbReference type="EMBL" id="BMLS01000009">
    <property type="protein sequence ID" value="GGO74826.1"/>
    <property type="molecule type" value="Genomic_DNA"/>
</dbReference>